<keyword evidence="6" id="KW-0326">Glycosidase</keyword>
<dbReference type="SUPFAM" id="SSF48208">
    <property type="entry name" value="Six-hairpin glycosidases"/>
    <property type="match status" value="1"/>
</dbReference>
<keyword evidence="7" id="KW-0119">Carbohydrate metabolism</keyword>
<accession>A3K4W8</accession>
<comment type="catalytic activity">
    <reaction evidence="1">
        <text>Endohydrolysis of (1-&gt;4)-beta-D-glucosidic linkages in cellulose, lichenin and cereal beta-D-glucans.</text>
        <dbReference type="EC" id="3.2.1.4"/>
    </reaction>
</comment>
<keyword evidence="8" id="KW-0732">Signal</keyword>
<keyword evidence="4" id="KW-0378">Hydrolase</keyword>
<evidence type="ECO:0000256" key="8">
    <source>
        <dbReference type="SAM" id="SignalP"/>
    </source>
</evidence>
<dbReference type="eggNOG" id="COG3405">
    <property type="taxonomic scope" value="Bacteria"/>
</dbReference>
<sequence>MGNIRSRSGYAIVAFSVSAAWTTLAADVAAGPTLPVAPEDASVIYPSVDKDHRRAVLDRFWREWKRVYLHQGCGGAYVDIAGDGKPTYGDSVPNTLTVSEAHGYGMLALVRMAGRDTQAKPLFDEMLAYFRLHPAESGPGLMAWNQTRDCKDAPDGEMTASDGDIDIALALQMAERVWGGYAEDAAEVREAVLSREITRHDLVKLGDWASYDVYAEASRSSDFTPFNFFAFADAPGGDATRWTDIRNTGYAVWGQISETYAPDTGLVPDFMVGMPNDPRPAPAEFLEGEYDGFYSWNALRYPYRLAADFRVSGDPRAAERLRRINKWIRAATNGEPSRIASTYQLDGSIPQDGRWTGEPGWISMFTAGAIAGSGDPTADQAWMDSLWAAMVSIPIEEGDYFGNTLKLLAMIDLAEM</sequence>
<evidence type="ECO:0000256" key="5">
    <source>
        <dbReference type="ARBA" id="ARBA00023001"/>
    </source>
</evidence>
<name>A3K4W8_SAGS3</name>
<dbReference type="InterPro" id="IPR012341">
    <property type="entry name" value="6hp_glycosidase-like_sf"/>
</dbReference>
<dbReference type="GO" id="GO:0030245">
    <property type="term" value="P:cellulose catabolic process"/>
    <property type="evidence" value="ECO:0007669"/>
    <property type="project" value="UniProtKB-KW"/>
</dbReference>
<evidence type="ECO:0000256" key="4">
    <source>
        <dbReference type="ARBA" id="ARBA00022801"/>
    </source>
</evidence>
<evidence type="ECO:0000313" key="9">
    <source>
        <dbReference type="EMBL" id="EBA08017.1"/>
    </source>
</evidence>
<comment type="similarity">
    <text evidence="2">Belongs to the glycosyl hydrolase 8 (cellulase D) family.</text>
</comment>
<evidence type="ECO:0000256" key="6">
    <source>
        <dbReference type="ARBA" id="ARBA00023295"/>
    </source>
</evidence>
<proteinExistence type="inferred from homology"/>
<reference evidence="9 10" key="1">
    <citation type="submission" date="2006-06" db="EMBL/GenBank/DDBJ databases">
        <authorList>
            <person name="Moran M.A."/>
            <person name="Ferriera S."/>
            <person name="Johnson J."/>
            <person name="Kravitz S."/>
            <person name="Beeson K."/>
            <person name="Sutton G."/>
            <person name="Rogers Y.-H."/>
            <person name="Friedman R."/>
            <person name="Frazier M."/>
            <person name="Venter J.C."/>
        </authorList>
    </citation>
    <scope>NUCLEOTIDE SEQUENCE [LARGE SCALE GENOMIC DNA]</scope>
    <source>
        <strain evidence="9 10">E-37</strain>
    </source>
</reference>
<dbReference type="PRINTS" id="PR00735">
    <property type="entry name" value="GLHYDRLASE8"/>
</dbReference>
<gene>
    <name evidence="9" type="ORF">SSE37_02150</name>
</gene>
<evidence type="ECO:0000256" key="7">
    <source>
        <dbReference type="ARBA" id="ARBA00023326"/>
    </source>
</evidence>
<keyword evidence="5" id="KW-0136">Cellulose degradation</keyword>
<protein>
    <recommendedName>
        <fullName evidence="3">cellulase</fullName>
        <ecNumber evidence="3">3.2.1.4</ecNumber>
    </recommendedName>
</protein>
<dbReference type="Proteomes" id="UP000005713">
    <property type="component" value="Unassembled WGS sequence"/>
</dbReference>
<organism evidence="9 10">
    <name type="scientific">Sagittula stellata (strain ATCC 700073 / DSM 11524 / E-37)</name>
    <dbReference type="NCBI Taxonomy" id="388399"/>
    <lineage>
        <taxon>Bacteria</taxon>
        <taxon>Pseudomonadati</taxon>
        <taxon>Pseudomonadota</taxon>
        <taxon>Alphaproteobacteria</taxon>
        <taxon>Rhodobacterales</taxon>
        <taxon>Roseobacteraceae</taxon>
        <taxon>Sagittula</taxon>
    </lineage>
</organism>
<dbReference type="GO" id="GO:0008810">
    <property type="term" value="F:cellulase activity"/>
    <property type="evidence" value="ECO:0007669"/>
    <property type="project" value="UniProtKB-EC"/>
</dbReference>
<evidence type="ECO:0000256" key="1">
    <source>
        <dbReference type="ARBA" id="ARBA00000966"/>
    </source>
</evidence>
<comment type="caution">
    <text evidence="9">The sequence shown here is derived from an EMBL/GenBank/DDBJ whole genome shotgun (WGS) entry which is preliminary data.</text>
</comment>
<dbReference type="OrthoDB" id="9803461at2"/>
<dbReference type="EC" id="3.2.1.4" evidence="3"/>
<dbReference type="EMBL" id="AAYA01000007">
    <property type="protein sequence ID" value="EBA08017.1"/>
    <property type="molecule type" value="Genomic_DNA"/>
</dbReference>
<dbReference type="Gene3D" id="1.50.10.10">
    <property type="match status" value="1"/>
</dbReference>
<evidence type="ECO:0000313" key="10">
    <source>
        <dbReference type="Proteomes" id="UP000005713"/>
    </source>
</evidence>
<dbReference type="AlphaFoldDB" id="A3K4W8"/>
<feature type="chain" id="PRO_5002655030" description="cellulase" evidence="8">
    <location>
        <begin position="26"/>
        <end position="416"/>
    </location>
</feature>
<keyword evidence="7" id="KW-0624">Polysaccharide degradation</keyword>
<dbReference type="InterPro" id="IPR002037">
    <property type="entry name" value="Glyco_hydro_8"/>
</dbReference>
<dbReference type="Pfam" id="PF01270">
    <property type="entry name" value="Glyco_hydro_8"/>
    <property type="match status" value="1"/>
</dbReference>
<dbReference type="InterPro" id="IPR008928">
    <property type="entry name" value="6-hairpin_glycosidase_sf"/>
</dbReference>
<feature type="signal peptide" evidence="8">
    <location>
        <begin position="1"/>
        <end position="25"/>
    </location>
</feature>
<evidence type="ECO:0000256" key="3">
    <source>
        <dbReference type="ARBA" id="ARBA00012601"/>
    </source>
</evidence>
<keyword evidence="10" id="KW-1185">Reference proteome</keyword>
<evidence type="ECO:0000256" key="2">
    <source>
        <dbReference type="ARBA" id="ARBA00009209"/>
    </source>
</evidence>
<dbReference type="RefSeq" id="WP_005859856.1">
    <property type="nucleotide sequence ID" value="NZ_CP155730.1"/>
</dbReference>